<sequence>MHMTGASPCILALDSGGTKTLLLVVDRNANIVSARRGAGSNPFDQPRWREVLAELLADIPPHVAGAAFGLAGYGESVTITARQDAAVHEILGPAADRCIVRNDVEMACAGAFAGAPGVLILSGTGSMAWATDETGRNLRVGGWGPLFGDEGSAFWIGREALSLLTQALDGRDGNAHPFIAPMCRFMNLPTSPASAGAALLEWYGGLSHERSAVAALAHGVCEMAMDGNEQARHILDRAARHLARHVTVARRGLSRPGLPWSHTGGTFNNLYLRQAMTRLCGQPQPPRLPPIGGGILRAARQAGWATDAQWIDHMASALKEMKL</sequence>
<name>A0A365Z0G4_9PROT</name>
<evidence type="ECO:0000259" key="1">
    <source>
        <dbReference type="Pfam" id="PF01869"/>
    </source>
</evidence>
<dbReference type="Proteomes" id="UP000252680">
    <property type="component" value="Unassembled WGS sequence"/>
</dbReference>
<evidence type="ECO:0000313" key="2">
    <source>
        <dbReference type="EMBL" id="RBM08356.1"/>
    </source>
</evidence>
<dbReference type="EMBL" id="QEXL01000005">
    <property type="protein sequence ID" value="RBM08356.1"/>
    <property type="molecule type" value="Genomic_DNA"/>
</dbReference>
<dbReference type="InterPro" id="IPR002731">
    <property type="entry name" value="ATPase_BadF"/>
</dbReference>
<dbReference type="GO" id="GO:0016301">
    <property type="term" value="F:kinase activity"/>
    <property type="evidence" value="ECO:0007669"/>
    <property type="project" value="UniProtKB-KW"/>
</dbReference>
<dbReference type="RefSeq" id="WP_113595418.1">
    <property type="nucleotide sequence ID" value="NZ_QEXL01000005.1"/>
</dbReference>
<dbReference type="InterPro" id="IPR043129">
    <property type="entry name" value="ATPase_NBD"/>
</dbReference>
<dbReference type="PANTHER" id="PTHR43190:SF3">
    <property type="entry name" value="N-ACETYL-D-GLUCOSAMINE KINASE"/>
    <property type="match status" value="1"/>
</dbReference>
<dbReference type="AlphaFoldDB" id="A0A365Z0G4"/>
<evidence type="ECO:0000313" key="3">
    <source>
        <dbReference type="Proteomes" id="UP000252680"/>
    </source>
</evidence>
<dbReference type="CDD" id="cd24007">
    <property type="entry name" value="ASKHA_NBD_eukNAGK-like"/>
    <property type="match status" value="1"/>
</dbReference>
<dbReference type="SUPFAM" id="SSF53067">
    <property type="entry name" value="Actin-like ATPase domain"/>
    <property type="match status" value="2"/>
</dbReference>
<keyword evidence="2" id="KW-0808">Transferase</keyword>
<dbReference type="Gene3D" id="3.30.420.40">
    <property type="match status" value="2"/>
</dbReference>
<keyword evidence="2" id="KW-0418">Kinase</keyword>
<dbReference type="InterPro" id="IPR052519">
    <property type="entry name" value="Euk-type_GlcNAc_Kinase"/>
</dbReference>
<reference evidence="2 3" key="1">
    <citation type="submission" date="2018-05" db="EMBL/GenBank/DDBJ databases">
        <title>Komagataeibacter cocois sp. nov., for a novel cellulose- producing strain isolated from coconut milk.</title>
        <authorList>
            <person name="Liu L."/>
            <person name="Wang Y."/>
            <person name="Liu S."/>
            <person name="Bi J."/>
            <person name="Chen H."/>
            <person name="Deng J."/>
            <person name="Zhang C."/>
            <person name="Hu Q."/>
            <person name="Li C."/>
        </authorList>
    </citation>
    <scope>NUCLEOTIDE SEQUENCE [LARGE SCALE GENOMIC DNA]</scope>
    <source>
        <strain evidence="2 3">WE7</strain>
    </source>
</reference>
<feature type="domain" description="ATPase BadF/BadG/BcrA/BcrD type" evidence="1">
    <location>
        <begin position="13"/>
        <end position="277"/>
    </location>
</feature>
<dbReference type="Pfam" id="PF01869">
    <property type="entry name" value="BcrAD_BadFG"/>
    <property type="match status" value="1"/>
</dbReference>
<accession>A0A365Z0G4</accession>
<organism evidence="2 3">
    <name type="scientific">Novacetimonas cocois</name>
    <dbReference type="NCBI Taxonomy" id="1747507"/>
    <lineage>
        <taxon>Bacteria</taxon>
        <taxon>Pseudomonadati</taxon>
        <taxon>Pseudomonadota</taxon>
        <taxon>Alphaproteobacteria</taxon>
        <taxon>Acetobacterales</taxon>
        <taxon>Acetobacteraceae</taxon>
        <taxon>Novacetimonas</taxon>
    </lineage>
</organism>
<dbReference type="OrthoDB" id="63487at2"/>
<keyword evidence="3" id="KW-1185">Reference proteome</keyword>
<protein>
    <submittedName>
        <fullName evidence="2">N-acetylglucosamine kinase</fullName>
    </submittedName>
</protein>
<comment type="caution">
    <text evidence="2">The sequence shown here is derived from an EMBL/GenBank/DDBJ whole genome shotgun (WGS) entry which is preliminary data.</text>
</comment>
<dbReference type="PANTHER" id="PTHR43190">
    <property type="entry name" value="N-ACETYL-D-GLUCOSAMINE KINASE"/>
    <property type="match status" value="1"/>
</dbReference>
<proteinExistence type="predicted"/>
<gene>
    <name evidence="2" type="ORF">NJLHNGOC_05175</name>
</gene>